<dbReference type="Gene3D" id="3.20.20.70">
    <property type="entry name" value="Aldolase class I"/>
    <property type="match status" value="1"/>
</dbReference>
<dbReference type="EMBL" id="VCKY01000106">
    <property type="protein sequence ID" value="TMR14867.1"/>
    <property type="molecule type" value="Genomic_DNA"/>
</dbReference>
<evidence type="ECO:0000313" key="2">
    <source>
        <dbReference type="Proteomes" id="UP000309128"/>
    </source>
</evidence>
<proteinExistence type="predicted"/>
<keyword evidence="1" id="KW-0503">Monooxygenase</keyword>
<keyword evidence="1" id="KW-0560">Oxidoreductase</keyword>
<sequence>QDLGVMASGQVVGVLDDLPSCHELIERIMAEAEAVLSRLDRR</sequence>
<comment type="caution">
    <text evidence="1">The sequence shown here is derived from an EMBL/GenBank/DDBJ whole genome shotgun (WGS) entry which is preliminary data.</text>
</comment>
<name>A0A5S4FBE0_9ACTN</name>
<organism evidence="1 2">
    <name type="scientific">Nonomuraea turkmeniaca</name>
    <dbReference type="NCBI Taxonomy" id="103838"/>
    <lineage>
        <taxon>Bacteria</taxon>
        <taxon>Bacillati</taxon>
        <taxon>Actinomycetota</taxon>
        <taxon>Actinomycetes</taxon>
        <taxon>Streptosporangiales</taxon>
        <taxon>Streptosporangiaceae</taxon>
        <taxon>Nonomuraea</taxon>
    </lineage>
</organism>
<feature type="non-terminal residue" evidence="1">
    <location>
        <position position="1"/>
    </location>
</feature>
<dbReference type="GO" id="GO:0004497">
    <property type="term" value="F:monooxygenase activity"/>
    <property type="evidence" value="ECO:0007669"/>
    <property type="project" value="UniProtKB-KW"/>
</dbReference>
<dbReference type="Proteomes" id="UP000309128">
    <property type="component" value="Unassembled WGS sequence"/>
</dbReference>
<dbReference type="AlphaFoldDB" id="A0A5S4FBE0"/>
<reference evidence="1 2" key="1">
    <citation type="submission" date="2019-05" db="EMBL/GenBank/DDBJ databases">
        <title>Draft genome sequence of Nonomuraea turkmeniaca DSM 43926.</title>
        <authorList>
            <person name="Saricaoglu S."/>
            <person name="Isik K."/>
        </authorList>
    </citation>
    <scope>NUCLEOTIDE SEQUENCE [LARGE SCALE GENOMIC DNA]</scope>
    <source>
        <strain evidence="1 2">DSM 43926</strain>
    </source>
</reference>
<gene>
    <name evidence="1" type="ORF">ETD86_28325</name>
</gene>
<keyword evidence="2" id="KW-1185">Reference proteome</keyword>
<accession>A0A5S4FBE0</accession>
<protein>
    <submittedName>
        <fullName evidence="1">Nitronate monooxygenase</fullName>
    </submittedName>
</protein>
<dbReference type="InterPro" id="IPR013785">
    <property type="entry name" value="Aldolase_TIM"/>
</dbReference>
<evidence type="ECO:0000313" key="1">
    <source>
        <dbReference type="EMBL" id="TMR14867.1"/>
    </source>
</evidence>